<feature type="compositionally biased region" description="Basic and acidic residues" evidence="1">
    <location>
        <begin position="350"/>
        <end position="369"/>
    </location>
</feature>
<dbReference type="Proteomes" id="UP001596105">
    <property type="component" value="Unassembled WGS sequence"/>
</dbReference>
<keyword evidence="5" id="KW-1185">Reference proteome</keyword>
<dbReference type="SMART" id="SM00240">
    <property type="entry name" value="FHA"/>
    <property type="match status" value="1"/>
</dbReference>
<dbReference type="InterPro" id="IPR045962">
    <property type="entry name" value="DUF6382"/>
</dbReference>
<dbReference type="Pfam" id="PF19909">
    <property type="entry name" value="DUF6382"/>
    <property type="match status" value="1"/>
</dbReference>
<accession>A0ABW0LWU5</accession>
<reference evidence="5" key="1">
    <citation type="journal article" date="2019" name="Int. J. Syst. Evol. Microbiol.">
        <title>The Global Catalogue of Microorganisms (GCM) 10K type strain sequencing project: providing services to taxonomists for standard genome sequencing and annotation.</title>
        <authorList>
            <consortium name="The Broad Institute Genomics Platform"/>
            <consortium name="The Broad Institute Genome Sequencing Center for Infectious Disease"/>
            <person name="Wu L."/>
            <person name="Ma J."/>
        </authorList>
    </citation>
    <scope>NUCLEOTIDE SEQUENCE [LARGE SCALE GENOMIC DNA]</scope>
    <source>
        <strain evidence="5">CCUG 57113</strain>
    </source>
</reference>
<keyword evidence="2" id="KW-0472">Membrane</keyword>
<evidence type="ECO:0000313" key="4">
    <source>
        <dbReference type="EMBL" id="MFC5470340.1"/>
    </source>
</evidence>
<dbReference type="EMBL" id="JBHSMH010000058">
    <property type="protein sequence ID" value="MFC5470340.1"/>
    <property type="molecule type" value="Genomic_DNA"/>
</dbReference>
<comment type="caution">
    <text evidence="4">The sequence shown here is derived from an EMBL/GenBank/DDBJ whole genome shotgun (WGS) entry which is preliminary data.</text>
</comment>
<evidence type="ECO:0000313" key="5">
    <source>
        <dbReference type="Proteomes" id="UP001596105"/>
    </source>
</evidence>
<sequence length="553" mass="62209">MSKLTARFEQNRGHYMIVERDPPFAREEMNDVQLQMMKRCEIPGLLQLETIEQDGNLSLRYGLGGNRMLSEALRTSRWTMEELMGALCALGETLESCRHYMLDADRIRLLDEYMFVGESWSDLKFIYLPIDMPTLFRADDMERLIIRWVMRVEEPDGRAMQSLLRLVCSPGFVPIALCRYARDYLAGGGGGNAADLSSFRFDERKGELPYKEIRTEEGSDNRKGNSALADGKSRSWDLLQPDSDALHPESELWGNHGDSPWGHHAEVSDGNALAELGDRGPATRIDLGRWQTLIGCSAAVFIACLWRFAYGGGSDARLIVCAGLTLAVIAVVAYLWNGARSASSASSESRGGRTKDDDPYARSKNEMDSRQGFYEEEADERPIFGDSAFDSRFPSFRDERERGSPAESARLMANDDPARRQDRERSEPPATTWLPGRESRTMLLQDERPTDPGETYCLIWQSSETVRRVPLGGASVVIGRSAEAAQHVDETKGVSRAHVELVREENTWKAKDLGSRNGSKLNDKPMAPYEWYPLREGDRLNLAGSEYRFERSG</sequence>
<gene>
    <name evidence="4" type="ORF">ACFPPD_16660</name>
</gene>
<protein>
    <submittedName>
        <fullName evidence="4">DUF6382 domain-containing protein</fullName>
    </submittedName>
</protein>
<feature type="region of interest" description="Disordered" evidence="1">
    <location>
        <begin position="343"/>
        <end position="434"/>
    </location>
</feature>
<evidence type="ECO:0000259" key="3">
    <source>
        <dbReference type="PROSITE" id="PS50006"/>
    </source>
</evidence>
<dbReference type="Pfam" id="PF00498">
    <property type="entry name" value="FHA"/>
    <property type="match status" value="1"/>
</dbReference>
<keyword evidence="2" id="KW-1133">Transmembrane helix</keyword>
<dbReference type="SUPFAM" id="SSF49879">
    <property type="entry name" value="SMAD/FHA domain"/>
    <property type="match status" value="1"/>
</dbReference>
<evidence type="ECO:0000256" key="2">
    <source>
        <dbReference type="SAM" id="Phobius"/>
    </source>
</evidence>
<dbReference type="RefSeq" id="WP_209751760.1">
    <property type="nucleotide sequence ID" value="NZ_JBHSMH010000058.1"/>
</dbReference>
<feature type="compositionally biased region" description="Basic and acidic residues" evidence="1">
    <location>
        <begin position="395"/>
        <end position="404"/>
    </location>
</feature>
<dbReference type="CDD" id="cd00060">
    <property type="entry name" value="FHA"/>
    <property type="match status" value="1"/>
</dbReference>
<name>A0ABW0LWU5_9BACL</name>
<organism evidence="4 5">
    <name type="scientific">Cohnella suwonensis</name>
    <dbReference type="NCBI Taxonomy" id="696072"/>
    <lineage>
        <taxon>Bacteria</taxon>
        <taxon>Bacillati</taxon>
        <taxon>Bacillota</taxon>
        <taxon>Bacilli</taxon>
        <taxon>Bacillales</taxon>
        <taxon>Paenibacillaceae</taxon>
        <taxon>Cohnella</taxon>
    </lineage>
</organism>
<dbReference type="InterPro" id="IPR000253">
    <property type="entry name" value="FHA_dom"/>
</dbReference>
<feature type="compositionally biased region" description="Basic and acidic residues" evidence="1">
    <location>
        <begin position="416"/>
        <end position="427"/>
    </location>
</feature>
<dbReference type="PROSITE" id="PS50006">
    <property type="entry name" value="FHA_DOMAIN"/>
    <property type="match status" value="1"/>
</dbReference>
<dbReference type="Gene3D" id="2.60.200.20">
    <property type="match status" value="1"/>
</dbReference>
<dbReference type="InterPro" id="IPR008984">
    <property type="entry name" value="SMAD_FHA_dom_sf"/>
</dbReference>
<evidence type="ECO:0000256" key="1">
    <source>
        <dbReference type="SAM" id="MobiDB-lite"/>
    </source>
</evidence>
<feature type="transmembrane region" description="Helical" evidence="2">
    <location>
        <begin position="292"/>
        <end position="310"/>
    </location>
</feature>
<proteinExistence type="predicted"/>
<keyword evidence="2" id="KW-0812">Transmembrane</keyword>
<feature type="transmembrane region" description="Helical" evidence="2">
    <location>
        <begin position="316"/>
        <end position="336"/>
    </location>
</feature>
<feature type="domain" description="FHA" evidence="3">
    <location>
        <begin position="476"/>
        <end position="526"/>
    </location>
</feature>